<keyword evidence="1 2" id="KW-0732">Signal</keyword>
<dbReference type="AlphaFoldDB" id="A0A497U7E9"/>
<evidence type="ECO:0000313" key="6">
    <source>
        <dbReference type="Proteomes" id="UP000233767"/>
    </source>
</evidence>
<feature type="signal peptide" evidence="2">
    <location>
        <begin position="1"/>
        <end position="18"/>
    </location>
</feature>
<dbReference type="Proteomes" id="UP000275027">
    <property type="component" value="Unassembled WGS sequence"/>
</dbReference>
<accession>A0A497U7E9</accession>
<dbReference type="EMBL" id="RCCB01000012">
    <property type="protein sequence ID" value="RLJ24278.1"/>
    <property type="molecule type" value="Genomic_DNA"/>
</dbReference>
<feature type="domain" description="Secretion system C-terminal sorting" evidence="3">
    <location>
        <begin position="477"/>
        <end position="549"/>
    </location>
</feature>
<reference evidence="4 6" key="1">
    <citation type="submission" date="2017-12" db="EMBL/GenBank/DDBJ databases">
        <title>Genomic Encyclopedia of Type Strains, Phase III (KMG-III): the genomes of soil and plant-associated and newly described type strains.</title>
        <authorList>
            <person name="Whitman W."/>
        </authorList>
    </citation>
    <scope>NUCLEOTIDE SEQUENCE [LARGE SCALE GENOMIC DNA]</scope>
    <source>
        <strain evidence="4 6">IP-10</strain>
    </source>
</reference>
<dbReference type="EMBL" id="PJND01000007">
    <property type="protein sequence ID" value="PKW29938.1"/>
    <property type="molecule type" value="Genomic_DNA"/>
</dbReference>
<proteinExistence type="predicted"/>
<comment type="caution">
    <text evidence="5">The sequence shown here is derived from an EMBL/GenBank/DDBJ whole genome shotgun (WGS) entry which is preliminary data.</text>
</comment>
<dbReference type="InterPro" id="IPR026444">
    <property type="entry name" value="Secre_tail"/>
</dbReference>
<evidence type="ECO:0000259" key="3">
    <source>
        <dbReference type="Pfam" id="PF18962"/>
    </source>
</evidence>
<sequence>MKKILLFFTILISNYLFCQVTIDGITVNNVGISGTTINLGTSSSVSVYLNAAVNLNTVPSDSSPGTITIYYKKAPSLPAIVANGGDGGSLLFLGSTFAIKSFRLTLDSAQFDTTGGILYAEYKTFSGIITKSANISIKKDTTSEPGGQPGGGGNACHTCGFERIPFGGIPILPWNSPSVNTDYLKWFIKRPSGETVPYSTDRGKEIYEPVQMHLKENQSTTSPTYVFNIYTERPYSRYDNYIKRLNISNSIEQNQTIEYGGTPETIIGTAGNVNGQPNNTYQWQERVVAEHQAYGGYASYNVWYNIYGWKNIPNANQINYTPPINATEVKAYRRLIFDTYNIPMSSNEVTIYVVSTGGINNTICCDKTYFSNNSIDPIVGSPMHNAEFYIQWQKGIIVNNQIIWYNIDGANSQDYTPTRPGGRNSSGTFYYRRALISLINNKFYVSNTTTIIFSNASGRNSSEILKNKEISDINIMLYPNPSSSVVNIESEHDLSSFNAKIIDVTGRLILKNNYELSGYSTQLNISDLPTGIYTIIIENGQDKIIKKLIKK</sequence>
<evidence type="ECO:0000256" key="2">
    <source>
        <dbReference type="SAM" id="SignalP"/>
    </source>
</evidence>
<organism evidence="5 7">
    <name type="scientific">Flavobacterium lindanitolerans</name>
    <dbReference type="NCBI Taxonomy" id="428988"/>
    <lineage>
        <taxon>Bacteria</taxon>
        <taxon>Pseudomonadati</taxon>
        <taxon>Bacteroidota</taxon>
        <taxon>Flavobacteriia</taxon>
        <taxon>Flavobacteriales</taxon>
        <taxon>Flavobacteriaceae</taxon>
        <taxon>Flavobacterium</taxon>
    </lineage>
</organism>
<evidence type="ECO:0000313" key="7">
    <source>
        <dbReference type="Proteomes" id="UP000275027"/>
    </source>
</evidence>
<dbReference type="RefSeq" id="WP_101471693.1">
    <property type="nucleotide sequence ID" value="NZ_PJND01000007.1"/>
</dbReference>
<keyword evidence="6" id="KW-1185">Reference proteome</keyword>
<evidence type="ECO:0000313" key="4">
    <source>
        <dbReference type="EMBL" id="PKW29938.1"/>
    </source>
</evidence>
<reference evidence="5 7" key="2">
    <citation type="submission" date="2018-10" db="EMBL/GenBank/DDBJ databases">
        <title>Genomic Encyclopedia of Archaeal and Bacterial Type Strains, Phase II (KMG-II): from individual species to whole genera.</title>
        <authorList>
            <person name="Goeker M."/>
        </authorList>
    </citation>
    <scope>NUCLEOTIDE SEQUENCE [LARGE SCALE GENOMIC DNA]</scope>
    <source>
        <strain evidence="5 7">DSM 21886</strain>
    </source>
</reference>
<dbReference type="NCBIfam" id="TIGR04183">
    <property type="entry name" value="Por_Secre_tail"/>
    <property type="match status" value="1"/>
</dbReference>
<protein>
    <submittedName>
        <fullName evidence="4 5">Secreted protein (Por secretion system target)</fullName>
    </submittedName>
</protein>
<dbReference type="Proteomes" id="UP000233767">
    <property type="component" value="Unassembled WGS sequence"/>
</dbReference>
<evidence type="ECO:0000256" key="1">
    <source>
        <dbReference type="ARBA" id="ARBA00022729"/>
    </source>
</evidence>
<dbReference type="Pfam" id="PF18962">
    <property type="entry name" value="Por_Secre_tail"/>
    <property type="match status" value="1"/>
</dbReference>
<name>A0A497U7E9_9FLAO</name>
<evidence type="ECO:0000313" key="5">
    <source>
        <dbReference type="EMBL" id="RLJ24278.1"/>
    </source>
</evidence>
<gene>
    <name evidence="4" type="ORF">B0G92_1586</name>
    <name evidence="5" type="ORF">CLV50_2158</name>
</gene>
<feature type="chain" id="PRO_5019792889" evidence="2">
    <location>
        <begin position="19"/>
        <end position="551"/>
    </location>
</feature>